<proteinExistence type="predicted"/>
<dbReference type="Proteomes" id="UP000245720">
    <property type="component" value="Unassembled WGS sequence"/>
</dbReference>
<comment type="caution">
    <text evidence="1">The sequence shown here is derived from an EMBL/GenBank/DDBJ whole genome shotgun (WGS) entry which is preliminary data.</text>
</comment>
<organism evidence="1 2">
    <name type="scientific">Ruminococcus flavefaciens</name>
    <dbReference type="NCBI Taxonomy" id="1265"/>
    <lineage>
        <taxon>Bacteria</taxon>
        <taxon>Bacillati</taxon>
        <taxon>Bacillota</taxon>
        <taxon>Clostridia</taxon>
        <taxon>Eubacteriales</taxon>
        <taxon>Oscillospiraceae</taxon>
        <taxon>Ruminococcus</taxon>
    </lineage>
</organism>
<name>A0A315XYH9_RUMFL</name>
<dbReference type="AlphaFoldDB" id="A0A315XYH9"/>
<accession>A0A315XYH9</accession>
<sequence>MSSHIEKQWGDYVISEEKLREVFSSNNVIPIRYLNNENCRRPFVLDISLDEFVEFIKIKNVGIVFYKYFFYDFEKYLITEETIDSIDIELDDELKARIEKYNDGIRSYDFDRPCRLTCLIECENSCYSINIEEKWIEEQERINEPEIALISMVNSYGTDDTDEIYNRYLNEQTEKLNVLLAESKRKLVEFLLSDSKFKMCTNQSLRNSYALTLEESNPDLVAAFYNKNGRYEVHRAYSAFEIVYKCMKSGMTDVDEIANYIG</sequence>
<evidence type="ECO:0000313" key="1">
    <source>
        <dbReference type="EMBL" id="PWJ12670.1"/>
    </source>
</evidence>
<reference evidence="1 2" key="1">
    <citation type="submission" date="2018-05" db="EMBL/GenBank/DDBJ databases">
        <title>The Hungate 1000. A catalogue of reference genomes from the rumen microbiome.</title>
        <authorList>
            <person name="Kelly W."/>
        </authorList>
    </citation>
    <scope>NUCLEOTIDE SEQUENCE [LARGE SCALE GENOMIC DNA]</scope>
    <source>
        <strain evidence="1 2">SAb67</strain>
    </source>
</reference>
<dbReference type="EMBL" id="QGDI01000006">
    <property type="protein sequence ID" value="PWJ12670.1"/>
    <property type="molecule type" value="Genomic_DNA"/>
</dbReference>
<evidence type="ECO:0000313" key="2">
    <source>
        <dbReference type="Proteomes" id="UP000245720"/>
    </source>
</evidence>
<protein>
    <submittedName>
        <fullName evidence="1">Uncharacterized protein</fullName>
    </submittedName>
</protein>
<gene>
    <name evidence="1" type="ORF">IE37_01753</name>
</gene>